<proteinExistence type="predicted"/>
<dbReference type="Gene3D" id="3.40.50.2300">
    <property type="match status" value="1"/>
</dbReference>
<evidence type="ECO:0000256" key="2">
    <source>
        <dbReference type="PROSITE-ProRule" id="PRU00169"/>
    </source>
</evidence>
<accession>A0A975TSS5</accession>
<dbReference type="SUPFAM" id="SSF46894">
    <property type="entry name" value="C-terminal effector domain of the bipartite response regulators"/>
    <property type="match status" value="1"/>
</dbReference>
<dbReference type="GO" id="GO:0000160">
    <property type="term" value="P:phosphorelay signal transduction system"/>
    <property type="evidence" value="ECO:0007669"/>
    <property type="project" value="InterPro"/>
</dbReference>
<dbReference type="SMART" id="SM00421">
    <property type="entry name" value="HTH_LUXR"/>
    <property type="match status" value="1"/>
</dbReference>
<evidence type="ECO:0000313" key="5">
    <source>
        <dbReference type="EMBL" id="QXL86575.1"/>
    </source>
</evidence>
<reference evidence="5 6" key="1">
    <citation type="submission" date="2021-07" db="EMBL/GenBank/DDBJ databases">
        <title>Karlodiniumbacter phycospheric gen. nov., sp. nov., a phycosphere bacterium isolated from karlodinium veneficum.</title>
        <authorList>
            <person name="Peng Y."/>
            <person name="Jiang L."/>
            <person name="Lee J."/>
        </authorList>
    </citation>
    <scope>NUCLEOTIDE SEQUENCE</scope>
    <source>
        <strain evidence="5 6">N5</strain>
    </source>
</reference>
<evidence type="ECO:0000313" key="6">
    <source>
        <dbReference type="Proteomes" id="UP000693972"/>
    </source>
</evidence>
<evidence type="ECO:0000259" key="3">
    <source>
        <dbReference type="PROSITE" id="PS50043"/>
    </source>
</evidence>
<evidence type="ECO:0000256" key="1">
    <source>
        <dbReference type="ARBA" id="ARBA00023125"/>
    </source>
</evidence>
<dbReference type="InterPro" id="IPR000792">
    <property type="entry name" value="Tscrpt_reg_LuxR_C"/>
</dbReference>
<protein>
    <submittedName>
        <fullName evidence="5">Response regulator transcription factor</fullName>
    </submittedName>
</protein>
<dbReference type="RefSeq" id="WP_257893520.1">
    <property type="nucleotide sequence ID" value="NZ_JAIMBW010000001.1"/>
</dbReference>
<dbReference type="PRINTS" id="PR00038">
    <property type="entry name" value="HTHLUXR"/>
</dbReference>
<dbReference type="GO" id="GO:0003677">
    <property type="term" value="F:DNA binding"/>
    <property type="evidence" value="ECO:0007669"/>
    <property type="project" value="UniProtKB-KW"/>
</dbReference>
<feature type="modified residue" description="4-aspartylphosphate" evidence="2">
    <location>
        <position position="54"/>
    </location>
</feature>
<keyword evidence="1" id="KW-0238">DNA-binding</keyword>
<evidence type="ECO:0000259" key="4">
    <source>
        <dbReference type="PROSITE" id="PS50110"/>
    </source>
</evidence>
<keyword evidence="2" id="KW-0597">Phosphoprotein</keyword>
<dbReference type="SMART" id="SM00448">
    <property type="entry name" value="REC"/>
    <property type="match status" value="1"/>
</dbReference>
<dbReference type="InterPro" id="IPR011006">
    <property type="entry name" value="CheY-like_superfamily"/>
</dbReference>
<keyword evidence="6" id="KW-1185">Reference proteome</keyword>
<dbReference type="InterPro" id="IPR039420">
    <property type="entry name" value="WalR-like"/>
</dbReference>
<dbReference type="PANTHER" id="PTHR43214">
    <property type="entry name" value="TWO-COMPONENT RESPONSE REGULATOR"/>
    <property type="match status" value="1"/>
</dbReference>
<organism evidence="5">
    <name type="scientific">Gymnodinialimonas phycosphaerae</name>
    <dbReference type="NCBI Taxonomy" id="2841589"/>
    <lineage>
        <taxon>Bacteria</taxon>
        <taxon>Pseudomonadati</taxon>
        <taxon>Pseudomonadota</taxon>
        <taxon>Alphaproteobacteria</taxon>
        <taxon>Rhodobacterales</taxon>
        <taxon>Paracoccaceae</taxon>
        <taxon>Gymnodinialimonas</taxon>
    </lineage>
</organism>
<sequence length="210" mass="23524">MSKVLIYSNQVFVRKGIRCFLDTQDDVHISGDAEVPEGRALDSEADGIDIVLLDLSGLSNPTETIRRLRRAMNDARIVVLCTVSTTDYAVEALDAGAAGIITHSCQPTELRIAMSRILNGDNYIQPDIAMDIFRELRAKEAQRYEAERLRLTVRESQVISHLMQGKTNRQIGESLSISEKTVKHYVGVLKEKFCVANRLEIVLHAQRLSL</sequence>
<feature type="domain" description="Response regulatory" evidence="4">
    <location>
        <begin position="3"/>
        <end position="118"/>
    </location>
</feature>
<feature type="domain" description="HTH luxR-type" evidence="3">
    <location>
        <begin position="144"/>
        <end position="209"/>
    </location>
</feature>
<dbReference type="EMBL" id="CP078073">
    <property type="protein sequence ID" value="QXL86575.1"/>
    <property type="molecule type" value="Genomic_DNA"/>
</dbReference>
<dbReference type="Pfam" id="PF00072">
    <property type="entry name" value="Response_reg"/>
    <property type="match status" value="1"/>
</dbReference>
<dbReference type="AlphaFoldDB" id="A0A975TSS5"/>
<dbReference type="Pfam" id="PF00196">
    <property type="entry name" value="GerE"/>
    <property type="match status" value="1"/>
</dbReference>
<name>A0A975TSS5_9RHOB</name>
<dbReference type="GO" id="GO:0006355">
    <property type="term" value="P:regulation of DNA-templated transcription"/>
    <property type="evidence" value="ECO:0007669"/>
    <property type="project" value="InterPro"/>
</dbReference>
<dbReference type="InterPro" id="IPR001789">
    <property type="entry name" value="Sig_transdc_resp-reg_receiver"/>
</dbReference>
<dbReference type="Proteomes" id="UP000693972">
    <property type="component" value="Unassembled WGS sequence"/>
</dbReference>
<dbReference type="PROSITE" id="PS50110">
    <property type="entry name" value="RESPONSE_REGULATORY"/>
    <property type="match status" value="1"/>
</dbReference>
<dbReference type="SUPFAM" id="SSF52172">
    <property type="entry name" value="CheY-like"/>
    <property type="match status" value="1"/>
</dbReference>
<dbReference type="PROSITE" id="PS50043">
    <property type="entry name" value="HTH_LUXR_2"/>
    <property type="match status" value="1"/>
</dbReference>
<gene>
    <name evidence="5" type="ORF">KUL25_14020</name>
</gene>
<dbReference type="CDD" id="cd06170">
    <property type="entry name" value="LuxR_C_like"/>
    <property type="match status" value="1"/>
</dbReference>
<dbReference type="InterPro" id="IPR016032">
    <property type="entry name" value="Sig_transdc_resp-reg_C-effctor"/>
</dbReference>
<dbReference type="EMBL" id="JAIMBW010000001">
    <property type="protein sequence ID" value="MBY4893881.1"/>
    <property type="molecule type" value="Genomic_DNA"/>
</dbReference>